<accession>A0A931LW14</accession>
<dbReference type="Proteomes" id="UP000727962">
    <property type="component" value="Unassembled WGS sequence"/>
</dbReference>
<evidence type="ECO:0000256" key="2">
    <source>
        <dbReference type="SAM" id="SignalP"/>
    </source>
</evidence>
<keyword evidence="2" id="KW-0732">Signal</keyword>
<proteinExistence type="predicted"/>
<reference evidence="3" key="1">
    <citation type="submission" date="2020-07" db="EMBL/GenBank/DDBJ databases">
        <title>Huge and variable diversity of episymbiotic CPR bacteria and DPANN archaea in groundwater ecosystems.</title>
        <authorList>
            <person name="He C.Y."/>
            <person name="Keren R."/>
            <person name="Whittaker M."/>
            <person name="Farag I.F."/>
            <person name="Doudna J."/>
            <person name="Cate J.H.D."/>
            <person name="Banfield J.F."/>
        </authorList>
    </citation>
    <scope>NUCLEOTIDE SEQUENCE</scope>
    <source>
        <strain evidence="3">NC_groundwater_17_Pr7_B-0.1um_64_12</strain>
    </source>
</reference>
<feature type="signal peptide" evidence="2">
    <location>
        <begin position="1"/>
        <end position="20"/>
    </location>
</feature>
<evidence type="ECO:0000313" key="3">
    <source>
        <dbReference type="EMBL" id="MBI1757269.1"/>
    </source>
</evidence>
<name>A0A931LW14_FIMGI</name>
<sequence>MKRGRLTLLATLLATLTANAQTPPAWQVNERHDLVWDGAPYRPIGVRIAGLPAQIEEARSLGFHDVVVELPASGDGWADAFAALEKGRMRYLISLNSLAPMAQGFAVEPQGYRIEGITERRDVSLKIEGAQSVFAVLVTRKDSAVEKAVRVPTPGGQFSLRIEPMNDLEHVLLLYPEMASLEAPDLWGGLDAHRDRLLRALRVNPPGKGLRAILNPLGSVVRLPGKDLRFVPSSPFFQFELRAFLESKYRSMDTALRAWSLSSSDIDSFEKLARLVPLWSASRGISHLWDPATDKTYLCDSTRSTAWVDIEATVSLAAAERYRSLVSSLRSASGVPILQEWAGWSIATEDRRAGLDGVAIRTHGPAPSAVAEGASRGVSSALRWAKESWLPATELTLSGIDAEARLPAILEELASMGVRGWFLKSDDESLLRAWAAYVGRSSDPLLSADPPRPLYFPESATNPAIAQRLPGGVWWLPSPADGNRIDLGTQFHAYRLQDPTEPQVVLWTDGPSRRVLLKVVEPKNLRAETLDASDPKAKLTKAGFEVNISQLPLILRGIDEIPVPLPAFEETVARFDQMLKSAEAISQDAAEDRLFFRDNVSGFERNPGGSFNLLRLQYDQLSLRLANYSWAEAEASPLTNFSEPSLVPGCSGGGALVLRTRIGQTYFAEFNLRVRSPESQEVWLAARLPDGLRGSIQVLIGGQLLTISGPPISPYGLGFAWYRVGLTKLSGANSKVRIQLSVPNGADLAIDALVLFPGAFRPAGISQPDAIPFPSLDRRAQPGTGSPYP</sequence>
<comment type="caution">
    <text evidence="3">The sequence shown here is derived from an EMBL/GenBank/DDBJ whole genome shotgun (WGS) entry which is preliminary data.</text>
</comment>
<feature type="chain" id="PRO_5037817454" description="Glycoside hydrolase family 57 N-terminal domain-containing protein" evidence="2">
    <location>
        <begin position="21"/>
        <end position="789"/>
    </location>
</feature>
<dbReference type="AlphaFoldDB" id="A0A931LW14"/>
<evidence type="ECO:0000313" key="4">
    <source>
        <dbReference type="Proteomes" id="UP000727962"/>
    </source>
</evidence>
<evidence type="ECO:0008006" key="5">
    <source>
        <dbReference type="Google" id="ProtNLM"/>
    </source>
</evidence>
<evidence type="ECO:0000256" key="1">
    <source>
        <dbReference type="SAM" id="MobiDB-lite"/>
    </source>
</evidence>
<feature type="region of interest" description="Disordered" evidence="1">
    <location>
        <begin position="770"/>
        <end position="789"/>
    </location>
</feature>
<gene>
    <name evidence="3" type="ORF">HYR64_09205</name>
</gene>
<dbReference type="EMBL" id="JACOSL010000057">
    <property type="protein sequence ID" value="MBI1757269.1"/>
    <property type="molecule type" value="Genomic_DNA"/>
</dbReference>
<protein>
    <recommendedName>
        <fullName evidence="5">Glycoside hydrolase family 57 N-terminal domain-containing protein</fullName>
    </recommendedName>
</protein>
<organism evidence="3 4">
    <name type="scientific">Fimbriimonas ginsengisoli</name>
    <dbReference type="NCBI Taxonomy" id="1005039"/>
    <lineage>
        <taxon>Bacteria</taxon>
        <taxon>Bacillati</taxon>
        <taxon>Armatimonadota</taxon>
        <taxon>Fimbriimonadia</taxon>
        <taxon>Fimbriimonadales</taxon>
        <taxon>Fimbriimonadaceae</taxon>
        <taxon>Fimbriimonas</taxon>
    </lineage>
</organism>